<comment type="similarity">
    <text evidence="1 4">Belongs to the DNA polymerase type-Y family.</text>
</comment>
<dbReference type="GO" id="GO:0000287">
    <property type="term" value="F:magnesium ion binding"/>
    <property type="evidence" value="ECO:0007669"/>
    <property type="project" value="UniProtKB-UniRule"/>
</dbReference>
<dbReference type="GO" id="GO:0006281">
    <property type="term" value="P:DNA repair"/>
    <property type="evidence" value="ECO:0007669"/>
    <property type="project" value="UniProtKB-UniRule"/>
</dbReference>
<feature type="binding site" evidence="4">
    <location>
        <position position="9"/>
    </location>
    <ligand>
        <name>Mg(2+)</name>
        <dbReference type="ChEBI" id="CHEBI:18420"/>
    </ligand>
</feature>
<dbReference type="GO" id="GO:0005829">
    <property type="term" value="C:cytosol"/>
    <property type="evidence" value="ECO:0007669"/>
    <property type="project" value="TreeGrafter"/>
</dbReference>
<dbReference type="SUPFAM" id="SSF56672">
    <property type="entry name" value="DNA/RNA polymerases"/>
    <property type="match status" value="1"/>
</dbReference>
<keyword evidence="4 6" id="KW-0808">Transferase</keyword>
<dbReference type="PANTHER" id="PTHR11076:SF33">
    <property type="entry name" value="DNA POLYMERASE KAPPA"/>
    <property type="match status" value="1"/>
</dbReference>
<keyword evidence="7" id="KW-1185">Reference proteome</keyword>
<dbReference type="Proteomes" id="UP000269019">
    <property type="component" value="Chromosome"/>
</dbReference>
<dbReference type="RefSeq" id="WP_123928684.1">
    <property type="nucleotide sequence ID" value="NZ_CP033896.1"/>
</dbReference>
<dbReference type="HAMAP" id="MF_01113">
    <property type="entry name" value="DNApol_IV"/>
    <property type="match status" value="1"/>
</dbReference>
<comment type="subcellular location">
    <subcellularLocation>
        <location evidence="4">Cytoplasm</location>
    </subcellularLocation>
</comment>
<dbReference type="InterPro" id="IPR024728">
    <property type="entry name" value="PolY_HhH_motif"/>
</dbReference>
<feature type="domain" description="UmuC" evidence="5">
    <location>
        <begin position="5"/>
        <end position="187"/>
    </location>
</feature>
<comment type="cofactor">
    <cofactor evidence="4">
        <name>Mg(2+)</name>
        <dbReference type="ChEBI" id="CHEBI:18420"/>
    </cofactor>
    <text evidence="4">Binds 2 magnesium ions per subunit.</text>
</comment>
<evidence type="ECO:0000259" key="5">
    <source>
        <dbReference type="PROSITE" id="PS50173"/>
    </source>
</evidence>
<dbReference type="AlphaFoldDB" id="A0A3G6J7Z1"/>
<evidence type="ECO:0000313" key="6">
    <source>
        <dbReference type="EMBL" id="AZA13932.1"/>
    </source>
</evidence>
<dbReference type="Pfam" id="PF11799">
    <property type="entry name" value="IMS_C"/>
    <property type="match status" value="1"/>
</dbReference>
<keyword evidence="4 6" id="KW-0548">Nucleotidyltransferase</keyword>
<comment type="catalytic activity">
    <reaction evidence="3 4">
        <text>DNA(n) + a 2'-deoxyribonucleoside 5'-triphosphate = DNA(n+1) + diphosphate</text>
        <dbReference type="Rhea" id="RHEA:22508"/>
        <dbReference type="Rhea" id="RHEA-COMP:17339"/>
        <dbReference type="Rhea" id="RHEA-COMP:17340"/>
        <dbReference type="ChEBI" id="CHEBI:33019"/>
        <dbReference type="ChEBI" id="CHEBI:61560"/>
        <dbReference type="ChEBI" id="CHEBI:173112"/>
        <dbReference type="EC" id="2.7.7.7"/>
    </reaction>
</comment>
<gene>
    <name evidence="4 6" type="primary">dinB</name>
    <name evidence="6" type="ORF">CCHOA_07700</name>
</gene>
<dbReference type="NCBIfam" id="NF002882">
    <property type="entry name" value="PRK03348.1"/>
    <property type="match status" value="1"/>
</dbReference>
<dbReference type="GO" id="GO:0003684">
    <property type="term" value="F:damaged DNA binding"/>
    <property type="evidence" value="ECO:0007669"/>
    <property type="project" value="InterPro"/>
</dbReference>
<dbReference type="EMBL" id="CP033896">
    <property type="protein sequence ID" value="AZA13932.1"/>
    <property type="molecule type" value="Genomic_DNA"/>
</dbReference>
<evidence type="ECO:0000256" key="3">
    <source>
        <dbReference type="ARBA" id="ARBA00049244"/>
    </source>
</evidence>
<keyword evidence="4" id="KW-0515">Mutator protein</keyword>
<dbReference type="Pfam" id="PF00817">
    <property type="entry name" value="IMS"/>
    <property type="match status" value="1"/>
</dbReference>
<protein>
    <recommendedName>
        <fullName evidence="4">DNA polymerase IV</fullName>
        <shortName evidence="4">Pol IV</shortName>
        <ecNumber evidence="4">2.7.7.7</ecNumber>
    </recommendedName>
</protein>
<keyword evidence="4" id="KW-0479">Metal-binding</keyword>
<dbReference type="PANTHER" id="PTHR11076">
    <property type="entry name" value="DNA REPAIR POLYMERASE UMUC / TRANSFERASE FAMILY MEMBER"/>
    <property type="match status" value="1"/>
</dbReference>
<comment type="subunit">
    <text evidence="4">Monomer.</text>
</comment>
<keyword evidence="4" id="KW-0234">DNA repair</keyword>
<dbReference type="InterPro" id="IPR022880">
    <property type="entry name" value="DNApol_IV"/>
</dbReference>
<dbReference type="GO" id="GO:0003887">
    <property type="term" value="F:DNA-directed DNA polymerase activity"/>
    <property type="evidence" value="ECO:0007669"/>
    <property type="project" value="UniProtKB-UniRule"/>
</dbReference>
<dbReference type="Gene3D" id="3.30.70.270">
    <property type="match status" value="1"/>
</dbReference>
<dbReference type="InterPro" id="IPR050116">
    <property type="entry name" value="DNA_polymerase-Y"/>
</dbReference>
<evidence type="ECO:0000256" key="1">
    <source>
        <dbReference type="ARBA" id="ARBA00010945"/>
    </source>
</evidence>
<keyword evidence="4" id="KW-0239">DNA-directed DNA polymerase</keyword>
<dbReference type="Gene3D" id="3.40.1170.60">
    <property type="match status" value="1"/>
</dbReference>
<keyword evidence="4" id="KW-0235">DNA replication</keyword>
<dbReference type="KEGG" id="ccho:CCHOA_07700"/>
<dbReference type="Pfam" id="PF11798">
    <property type="entry name" value="IMS_HHH"/>
    <property type="match status" value="1"/>
</dbReference>
<sequence>MSRWVVHIDMDAFFASCEQLTRPTLQGRPVLVGGVHGRGVVAGCSYEARALGAHSAQPMVQARACCGLRAVTVAPRKPVYSVLSHRIFQLLAERYGVIEQLSVDEAFIEPPALQQATVAAAAAFGDELRDCIATEVGLPASVGIGPGKQLAKIASGLAKPAGTAVIAQQDLATKVWPLPVTALWGVGPVAAQKLAAHGVATIGQFAGLRQSMAATLVGSSVGRQLWEFANGVDNRPVVPRAMAKQVSQEHTYPTDIITDPGVREAVDRAFAGAYRRLVADGRGAKTVTVKQKRADFSQSSRSQSLTYATDDRQTLRNLAHAATRPIAETGPIRLVGVSFSGLDAAVQDVFFPELDQLRSAESQVETYEAGVRGSSVQESLPGSLPAEGEMRRAVQPGLRFQPTADVFHLRYGSGWVQGIGHGVVTVRFESRTTGPGRVRSFEEDDPLLVEGDPFDCLDWDESMIAACAEQAAADARKQRLQERAELRRTHGIVAEPGADTVLVPLGDASAQQDTGTHAQR</sequence>
<evidence type="ECO:0000256" key="2">
    <source>
        <dbReference type="ARBA" id="ARBA00025589"/>
    </source>
</evidence>
<feature type="site" description="Substrate discrimination" evidence="4">
    <location>
        <position position="14"/>
    </location>
</feature>
<name>A0A3G6J7Z1_9CORY</name>
<dbReference type="InterPro" id="IPR043128">
    <property type="entry name" value="Rev_trsase/Diguanyl_cyclase"/>
</dbReference>
<evidence type="ECO:0000313" key="7">
    <source>
        <dbReference type="Proteomes" id="UP000269019"/>
    </source>
</evidence>
<keyword evidence="4" id="KW-0227">DNA damage</keyword>
<dbReference type="InterPro" id="IPR043502">
    <property type="entry name" value="DNA/RNA_pol_sf"/>
</dbReference>
<dbReference type="GO" id="GO:0042276">
    <property type="term" value="P:error-prone translesion synthesis"/>
    <property type="evidence" value="ECO:0007669"/>
    <property type="project" value="TreeGrafter"/>
</dbReference>
<reference evidence="6 7" key="1">
    <citation type="submission" date="2018-11" db="EMBL/GenBank/DDBJ databases">
        <authorList>
            <person name="Kleinhagauer T."/>
            <person name="Glaeser S.P."/>
            <person name="Spergser J."/>
            <person name="Ruckert C."/>
            <person name="Kaempfer P."/>
            <person name="Busse H.-J."/>
        </authorList>
    </citation>
    <scope>NUCLEOTIDE SEQUENCE [LARGE SCALE GENOMIC DNA]</scope>
    <source>
        <strain evidence="6 7">200CH</strain>
    </source>
</reference>
<feature type="binding site" evidence="4">
    <location>
        <position position="104"/>
    </location>
    <ligand>
        <name>Mg(2+)</name>
        <dbReference type="ChEBI" id="CHEBI:18420"/>
    </ligand>
</feature>
<comment type="function">
    <text evidence="2 4">Poorly processive, error-prone DNA polymerase involved in untargeted mutagenesis. Copies undamaged DNA at stalled replication forks, which arise in vivo from mismatched or misaligned primer ends. These misaligned primers can be extended by PolIV. Exhibits no 3'-5' exonuclease (proofreading) activity. May be involved in translesional synthesis, in conjunction with the beta clamp from PolIII.</text>
</comment>
<feature type="active site" evidence="4">
    <location>
        <position position="105"/>
    </location>
</feature>
<dbReference type="OrthoDB" id="9808813at2"/>
<evidence type="ECO:0000256" key="4">
    <source>
        <dbReference type="HAMAP-Rule" id="MF_01113"/>
    </source>
</evidence>
<dbReference type="PROSITE" id="PS50173">
    <property type="entry name" value="UMUC"/>
    <property type="match status" value="1"/>
</dbReference>
<accession>A0A3G6J7Z1</accession>
<keyword evidence="4" id="KW-0963">Cytoplasm</keyword>
<dbReference type="InterPro" id="IPR036775">
    <property type="entry name" value="DNA_pol_Y-fam_lit_finger_sf"/>
</dbReference>
<dbReference type="InterPro" id="IPR001126">
    <property type="entry name" value="UmuC"/>
</dbReference>
<dbReference type="Gene3D" id="1.10.150.20">
    <property type="entry name" value="5' to 3' exonuclease, C-terminal subdomain"/>
    <property type="match status" value="1"/>
</dbReference>
<dbReference type="SUPFAM" id="SSF100879">
    <property type="entry name" value="Lesion bypass DNA polymerase (Y-family), little finger domain"/>
    <property type="match status" value="1"/>
</dbReference>
<dbReference type="CDD" id="cd03586">
    <property type="entry name" value="PolY_Pol_IV_kappa"/>
    <property type="match status" value="1"/>
</dbReference>
<dbReference type="GO" id="GO:0009432">
    <property type="term" value="P:SOS response"/>
    <property type="evidence" value="ECO:0007669"/>
    <property type="project" value="TreeGrafter"/>
</dbReference>
<organism evidence="6 7">
    <name type="scientific">Corynebacterium choanae</name>
    <dbReference type="NCBI Taxonomy" id="1862358"/>
    <lineage>
        <taxon>Bacteria</taxon>
        <taxon>Bacillati</taxon>
        <taxon>Actinomycetota</taxon>
        <taxon>Actinomycetes</taxon>
        <taxon>Mycobacteriales</taxon>
        <taxon>Corynebacteriaceae</taxon>
        <taxon>Corynebacterium</taxon>
    </lineage>
</organism>
<proteinExistence type="inferred from homology"/>
<dbReference type="InterPro" id="IPR017961">
    <property type="entry name" value="DNA_pol_Y-fam_little_finger"/>
</dbReference>
<keyword evidence="4" id="KW-0460">Magnesium</keyword>
<dbReference type="Gene3D" id="3.30.1490.100">
    <property type="entry name" value="DNA polymerase, Y-family, little finger domain"/>
    <property type="match status" value="1"/>
</dbReference>
<keyword evidence="4" id="KW-0238">DNA-binding</keyword>
<dbReference type="GO" id="GO:0006261">
    <property type="term" value="P:DNA-templated DNA replication"/>
    <property type="evidence" value="ECO:0007669"/>
    <property type="project" value="UniProtKB-UniRule"/>
</dbReference>
<dbReference type="EC" id="2.7.7.7" evidence="4"/>